<feature type="region of interest" description="Disordered" evidence="7">
    <location>
        <begin position="84"/>
        <end position="106"/>
    </location>
</feature>
<dbReference type="SUPFAM" id="SSF52777">
    <property type="entry name" value="CoA-dependent acyltransferases"/>
    <property type="match status" value="1"/>
</dbReference>
<feature type="domain" description="Peripheral subunit-binding (PSBD)" evidence="9">
    <location>
        <begin position="112"/>
        <end position="149"/>
    </location>
</feature>
<dbReference type="PANTHER" id="PTHR43178:SF5">
    <property type="entry name" value="LIPOAMIDE ACYLTRANSFERASE COMPONENT OF BRANCHED-CHAIN ALPHA-KETO ACID DEHYDROGENASE COMPLEX, MITOCHONDRIAL"/>
    <property type="match status" value="1"/>
</dbReference>
<evidence type="ECO:0000259" key="9">
    <source>
        <dbReference type="PROSITE" id="PS51826"/>
    </source>
</evidence>
<dbReference type="Pfam" id="PF00364">
    <property type="entry name" value="Biotin_lipoyl"/>
    <property type="match status" value="1"/>
</dbReference>
<comment type="cofactor">
    <cofactor evidence="1 6">
        <name>(R)-lipoate</name>
        <dbReference type="ChEBI" id="CHEBI:83088"/>
    </cofactor>
</comment>
<organism evidence="10 11">
    <name type="scientific">Actinomadura luzonensis</name>
    <dbReference type="NCBI Taxonomy" id="2805427"/>
    <lineage>
        <taxon>Bacteria</taxon>
        <taxon>Bacillati</taxon>
        <taxon>Actinomycetota</taxon>
        <taxon>Actinomycetes</taxon>
        <taxon>Streptosporangiales</taxon>
        <taxon>Thermomonosporaceae</taxon>
        <taxon>Actinomadura</taxon>
    </lineage>
</organism>
<dbReference type="InterPro" id="IPR050743">
    <property type="entry name" value="2-oxoacid_DH_E2_comp"/>
</dbReference>
<comment type="caution">
    <text evidence="10">The sequence shown here is derived from an EMBL/GenBank/DDBJ whole genome shotgun (WGS) entry which is preliminary data.</text>
</comment>
<protein>
    <recommendedName>
        <fullName evidence="6">Dihydrolipoamide acetyltransferase component of pyruvate dehydrogenase complex</fullName>
        <ecNumber evidence="6">2.3.1.-</ecNumber>
    </recommendedName>
</protein>
<dbReference type="InterPro" id="IPR036625">
    <property type="entry name" value="E3-bd_dom_sf"/>
</dbReference>
<dbReference type="InterPro" id="IPR004167">
    <property type="entry name" value="PSBD"/>
</dbReference>
<dbReference type="PROSITE" id="PS50968">
    <property type="entry name" value="BIOTINYL_LIPOYL"/>
    <property type="match status" value="1"/>
</dbReference>
<keyword evidence="5 6" id="KW-0012">Acyltransferase</keyword>
<feature type="domain" description="Peripheral subunit-binding (PSBD)" evidence="9">
    <location>
        <begin position="187"/>
        <end position="224"/>
    </location>
</feature>
<feature type="region of interest" description="Disordered" evidence="7">
    <location>
        <begin position="149"/>
        <end position="185"/>
    </location>
</feature>
<evidence type="ECO:0000256" key="3">
    <source>
        <dbReference type="ARBA" id="ARBA00022679"/>
    </source>
</evidence>
<evidence type="ECO:0000256" key="1">
    <source>
        <dbReference type="ARBA" id="ARBA00001938"/>
    </source>
</evidence>
<name>A0ABT0G2G3_9ACTN</name>
<dbReference type="PROSITE" id="PS51826">
    <property type="entry name" value="PSBD"/>
    <property type="match status" value="2"/>
</dbReference>
<dbReference type="InterPro" id="IPR023213">
    <property type="entry name" value="CAT-like_dom_sf"/>
</dbReference>
<evidence type="ECO:0000256" key="6">
    <source>
        <dbReference type="RuleBase" id="RU003423"/>
    </source>
</evidence>
<evidence type="ECO:0000256" key="7">
    <source>
        <dbReference type="SAM" id="MobiDB-lite"/>
    </source>
</evidence>
<keyword evidence="11" id="KW-1185">Reference proteome</keyword>
<dbReference type="Gene3D" id="3.30.559.10">
    <property type="entry name" value="Chloramphenicol acetyltransferase-like domain"/>
    <property type="match status" value="1"/>
</dbReference>
<dbReference type="CDD" id="cd06849">
    <property type="entry name" value="lipoyl_domain"/>
    <property type="match status" value="1"/>
</dbReference>
<feature type="domain" description="Lipoyl-binding" evidence="8">
    <location>
        <begin position="1"/>
        <end position="76"/>
    </location>
</feature>
<evidence type="ECO:0000256" key="2">
    <source>
        <dbReference type="ARBA" id="ARBA00007317"/>
    </source>
</evidence>
<feature type="compositionally biased region" description="Low complexity" evidence="7">
    <location>
        <begin position="150"/>
        <end position="164"/>
    </location>
</feature>
<dbReference type="PANTHER" id="PTHR43178">
    <property type="entry name" value="DIHYDROLIPOAMIDE ACETYLTRANSFERASE COMPONENT OF PYRUVATE DEHYDROGENASE COMPLEX"/>
    <property type="match status" value="1"/>
</dbReference>
<evidence type="ECO:0000256" key="5">
    <source>
        <dbReference type="ARBA" id="ARBA00023315"/>
    </source>
</evidence>
<dbReference type="SUPFAM" id="SSF47005">
    <property type="entry name" value="Peripheral subunit-binding domain of 2-oxo acid dehydrogenase complex"/>
    <property type="match status" value="2"/>
</dbReference>
<proteinExistence type="inferred from homology"/>
<feature type="region of interest" description="Disordered" evidence="7">
    <location>
        <begin position="223"/>
        <end position="242"/>
    </location>
</feature>
<evidence type="ECO:0000313" key="10">
    <source>
        <dbReference type="EMBL" id="MCK2218308.1"/>
    </source>
</evidence>
<evidence type="ECO:0000256" key="4">
    <source>
        <dbReference type="ARBA" id="ARBA00022823"/>
    </source>
</evidence>
<evidence type="ECO:0000313" key="11">
    <source>
        <dbReference type="Proteomes" id="UP001317259"/>
    </source>
</evidence>
<reference evidence="10 11" key="1">
    <citation type="submission" date="2022-04" db="EMBL/GenBank/DDBJ databases">
        <title>Genome draft of Actinomadura sp. ATCC 31491.</title>
        <authorList>
            <person name="Shi X."/>
            <person name="Du Y."/>
        </authorList>
    </citation>
    <scope>NUCLEOTIDE SEQUENCE [LARGE SCALE GENOMIC DNA]</scope>
    <source>
        <strain evidence="10 11">ATCC 31491</strain>
    </source>
</reference>
<gene>
    <name evidence="10" type="ORF">MF672_031625</name>
</gene>
<dbReference type="Gene3D" id="4.10.320.10">
    <property type="entry name" value="E3-binding domain"/>
    <property type="match status" value="2"/>
</dbReference>
<keyword evidence="3 6" id="KW-0808">Transferase</keyword>
<dbReference type="InterPro" id="IPR000089">
    <property type="entry name" value="Biotin_lipoyl"/>
</dbReference>
<dbReference type="EC" id="2.3.1.-" evidence="6"/>
<dbReference type="Pfam" id="PF02817">
    <property type="entry name" value="E3_binding"/>
    <property type="match status" value="2"/>
</dbReference>
<sequence>MAEFLMPSLGADMETGTVTEWLVKPGDTIVRGEPIAVIDTDKATIEVESFHTGVVERLLVGLDERVPVGTPLAVISEKVAPAARHRAPAPPAQAPPAGAAPVPGPSPEHVPAMTPLIRRLAAERGLDPAAVHGTGPGGRVTRADLERATAGEPAGKPAAPSAAPQTRIQKTRIQKTRAQVPAPARIKASPLARRLAAELGVDLRTVTATGRTGAIRADDVRRTAAAPPAPTAAARARPRPGMRQAIARAMSRSKREIPHYYLTATTDLSAALTWLRERNRQLPVPRRILPAALLLKAAARAVAEVPQLNGFWRDDAFVPGEAVHLGVAISLRDGGLIAPALHDAANRDLADLMAAMKDLVGRARTGRLRGSEMTEATITVTNLGDQGVESVHGVIYPPQVALVGFGRISERPWAVGGLLGVRPLVTVTLAADHRASDGYTGGRFLTAVDRLLNHPEEL</sequence>
<dbReference type="RefSeq" id="WP_242382102.1">
    <property type="nucleotide sequence ID" value="NZ_JAKRKC020000002.1"/>
</dbReference>
<dbReference type="Pfam" id="PF00198">
    <property type="entry name" value="2-oxoacid_dh"/>
    <property type="match status" value="1"/>
</dbReference>
<comment type="similarity">
    <text evidence="2 6">Belongs to the 2-oxoacid dehydrogenase family.</text>
</comment>
<evidence type="ECO:0000259" key="8">
    <source>
        <dbReference type="PROSITE" id="PS50968"/>
    </source>
</evidence>
<dbReference type="InterPro" id="IPR011053">
    <property type="entry name" value="Single_hybrid_motif"/>
</dbReference>
<dbReference type="InterPro" id="IPR001078">
    <property type="entry name" value="2-oxoacid_DH_actylTfrase"/>
</dbReference>
<keyword evidence="4 6" id="KW-0450">Lipoyl</keyword>
<dbReference type="SUPFAM" id="SSF51230">
    <property type="entry name" value="Single hybrid motif"/>
    <property type="match status" value="1"/>
</dbReference>
<dbReference type="Proteomes" id="UP001317259">
    <property type="component" value="Unassembled WGS sequence"/>
</dbReference>
<feature type="compositionally biased region" description="Low complexity" evidence="7">
    <location>
        <begin position="223"/>
        <end position="235"/>
    </location>
</feature>
<accession>A0ABT0G2G3</accession>
<dbReference type="EMBL" id="JAKRKC020000002">
    <property type="protein sequence ID" value="MCK2218308.1"/>
    <property type="molecule type" value="Genomic_DNA"/>
</dbReference>
<dbReference type="Gene3D" id="2.40.50.100">
    <property type="match status" value="1"/>
</dbReference>